<dbReference type="PANTHER" id="PTHR19346:SF4">
    <property type="entry name" value="SUGAR PHOSPHATE TRANSPORTER DOMAIN-CONTAINING PROTEIN"/>
    <property type="match status" value="1"/>
</dbReference>
<dbReference type="AlphaFoldDB" id="A0A7S3LNM1"/>
<dbReference type="Gene3D" id="1.10.3730.20">
    <property type="match status" value="1"/>
</dbReference>
<name>A0A7S3LNM1_9STRA</name>
<feature type="transmembrane region" description="Helical" evidence="1">
    <location>
        <begin position="226"/>
        <end position="243"/>
    </location>
</feature>
<keyword evidence="1" id="KW-0812">Transmembrane</keyword>
<feature type="transmembrane region" description="Helical" evidence="1">
    <location>
        <begin position="93"/>
        <end position="112"/>
    </location>
</feature>
<feature type="transmembrane region" description="Helical" evidence="1">
    <location>
        <begin position="35"/>
        <end position="54"/>
    </location>
</feature>
<keyword evidence="1" id="KW-1133">Transmembrane helix</keyword>
<dbReference type="InterPro" id="IPR000620">
    <property type="entry name" value="EamA_dom"/>
</dbReference>
<accession>A0A7S3LNM1</accession>
<feature type="transmembrane region" description="Helical" evidence="1">
    <location>
        <begin position="255"/>
        <end position="272"/>
    </location>
</feature>
<feature type="transmembrane region" description="Helical" evidence="1">
    <location>
        <begin position="61"/>
        <end position="78"/>
    </location>
</feature>
<evidence type="ECO:0000313" key="3">
    <source>
        <dbReference type="EMBL" id="CAE0434494.1"/>
    </source>
</evidence>
<keyword evidence="1" id="KW-0472">Membrane</keyword>
<evidence type="ECO:0000256" key="1">
    <source>
        <dbReference type="SAM" id="Phobius"/>
    </source>
</evidence>
<evidence type="ECO:0000259" key="2">
    <source>
        <dbReference type="Pfam" id="PF00892"/>
    </source>
</evidence>
<organism evidence="3">
    <name type="scientific">Aplanochytrium stocchinoi</name>
    <dbReference type="NCBI Taxonomy" id="215587"/>
    <lineage>
        <taxon>Eukaryota</taxon>
        <taxon>Sar</taxon>
        <taxon>Stramenopiles</taxon>
        <taxon>Bigyra</taxon>
        <taxon>Labyrinthulomycetes</taxon>
        <taxon>Thraustochytrida</taxon>
        <taxon>Thraustochytriidae</taxon>
        <taxon>Aplanochytrium</taxon>
    </lineage>
</organism>
<dbReference type="GO" id="GO:0016020">
    <property type="term" value="C:membrane"/>
    <property type="evidence" value="ECO:0007669"/>
    <property type="project" value="InterPro"/>
</dbReference>
<sequence>MDLHYLGAIGASFSILAGVLWYYSLPRTVLSANNSVYQTSPIFVYLLAVIFLGEKLTIRKLFGLCLCFGGVLLVSLFTQDQTNPDGTTQESTVGGYVLVLSSAFFMAVFEVFNEWVTHRRKTIVQDAEEPYDEHDDYHDEHHEHEEEKTSTEKVLDSILFVGFMGFYNFILLWPGIWLVSATGIEDKFELPPKHIAERMGFAACLEVGYVGFVISGIAVSSSTFMAVGQMLIIPTGYLVEILFKNESFAEHTWENYVGVLLIFLGFLCMQNLEAFEEKKRNYDIINRTEEGNAGEDRLMAIS</sequence>
<proteinExistence type="predicted"/>
<reference evidence="3" key="1">
    <citation type="submission" date="2021-01" db="EMBL/GenBank/DDBJ databases">
        <authorList>
            <person name="Corre E."/>
            <person name="Pelletier E."/>
            <person name="Niang G."/>
            <person name="Scheremetjew M."/>
            <person name="Finn R."/>
            <person name="Kale V."/>
            <person name="Holt S."/>
            <person name="Cochrane G."/>
            <person name="Meng A."/>
            <person name="Brown T."/>
            <person name="Cohen L."/>
        </authorList>
    </citation>
    <scope>NUCLEOTIDE SEQUENCE</scope>
    <source>
        <strain evidence="3">GSBS06</strain>
    </source>
</reference>
<dbReference type="Pfam" id="PF00892">
    <property type="entry name" value="EamA"/>
    <property type="match status" value="1"/>
</dbReference>
<dbReference type="EMBL" id="HBIN01006555">
    <property type="protein sequence ID" value="CAE0434494.1"/>
    <property type="molecule type" value="Transcribed_RNA"/>
</dbReference>
<dbReference type="SUPFAM" id="SSF103481">
    <property type="entry name" value="Multidrug resistance efflux transporter EmrE"/>
    <property type="match status" value="1"/>
</dbReference>
<gene>
    <name evidence="3" type="ORF">ASTO00021_LOCUS4792</name>
</gene>
<feature type="transmembrane region" description="Helical" evidence="1">
    <location>
        <begin position="199"/>
        <end position="219"/>
    </location>
</feature>
<feature type="transmembrane region" description="Helical" evidence="1">
    <location>
        <begin position="5"/>
        <end position="23"/>
    </location>
</feature>
<dbReference type="PANTHER" id="PTHR19346">
    <property type="entry name" value="SUGAR PHOSPHATE TRANSPORTER DOMAIN-CONTAINING PROTEIN"/>
    <property type="match status" value="1"/>
</dbReference>
<dbReference type="InterPro" id="IPR026505">
    <property type="entry name" value="Solute_c_fam_35_mem_F3/F4"/>
</dbReference>
<feature type="transmembrane region" description="Helical" evidence="1">
    <location>
        <begin position="158"/>
        <end position="179"/>
    </location>
</feature>
<protein>
    <recommendedName>
        <fullName evidence="2">EamA domain-containing protein</fullName>
    </recommendedName>
</protein>
<feature type="domain" description="EamA" evidence="2">
    <location>
        <begin position="8"/>
        <end position="75"/>
    </location>
</feature>
<dbReference type="InterPro" id="IPR037185">
    <property type="entry name" value="EmrE-like"/>
</dbReference>